<accession>A0A0D2IWD8</accession>
<name>A0A0D2IWD8_9CHLO</name>
<organism evidence="1 2">
    <name type="scientific">Monoraphidium neglectum</name>
    <dbReference type="NCBI Taxonomy" id="145388"/>
    <lineage>
        <taxon>Eukaryota</taxon>
        <taxon>Viridiplantae</taxon>
        <taxon>Chlorophyta</taxon>
        <taxon>core chlorophytes</taxon>
        <taxon>Chlorophyceae</taxon>
        <taxon>CS clade</taxon>
        <taxon>Sphaeropleales</taxon>
        <taxon>Selenastraceae</taxon>
        <taxon>Monoraphidium</taxon>
    </lineage>
</organism>
<keyword evidence="2" id="KW-1185">Reference proteome</keyword>
<dbReference type="Proteomes" id="UP000054498">
    <property type="component" value="Unassembled WGS sequence"/>
</dbReference>
<protein>
    <submittedName>
        <fullName evidence="1">Uncharacterized protein</fullName>
    </submittedName>
</protein>
<evidence type="ECO:0000313" key="2">
    <source>
        <dbReference type="Proteomes" id="UP000054498"/>
    </source>
</evidence>
<evidence type="ECO:0000313" key="1">
    <source>
        <dbReference type="EMBL" id="KIY92272.1"/>
    </source>
</evidence>
<sequence>MGPPPLAPPSQNACATLAIPVAIFDQDIRPKKGGPPTGPRLIKHAQVPQEPYDGGKPTTCCGAHAAVAAAQADE</sequence>
<dbReference type="STRING" id="145388.A0A0D2IWD8"/>
<dbReference type="GeneID" id="25733378"/>
<dbReference type="EMBL" id="KK105783">
    <property type="protein sequence ID" value="KIY92272.1"/>
    <property type="molecule type" value="Genomic_DNA"/>
</dbReference>
<reference evidence="1 2" key="1">
    <citation type="journal article" date="2013" name="BMC Genomics">
        <title>Reconstruction of the lipid metabolism for the microalga Monoraphidium neglectum from its genome sequence reveals characteristics suitable for biofuel production.</title>
        <authorList>
            <person name="Bogen C."/>
            <person name="Al-Dilaimi A."/>
            <person name="Albersmeier A."/>
            <person name="Wichmann J."/>
            <person name="Grundmann M."/>
            <person name="Rupp O."/>
            <person name="Lauersen K.J."/>
            <person name="Blifernez-Klassen O."/>
            <person name="Kalinowski J."/>
            <person name="Goesmann A."/>
            <person name="Mussgnug J.H."/>
            <person name="Kruse O."/>
        </authorList>
    </citation>
    <scope>NUCLEOTIDE SEQUENCE [LARGE SCALE GENOMIC DNA]</scope>
    <source>
        <strain evidence="1 2">SAG 48.87</strain>
    </source>
</reference>
<dbReference type="RefSeq" id="XP_013891292.1">
    <property type="nucleotide sequence ID" value="XM_014035838.1"/>
</dbReference>
<gene>
    <name evidence="1" type="ORF">MNEG_15691</name>
</gene>
<dbReference type="AlphaFoldDB" id="A0A0D2IWD8"/>
<proteinExistence type="predicted"/>
<dbReference type="KEGG" id="mng:MNEG_15691"/>